<keyword evidence="1" id="KW-0378">Hydrolase</keyword>
<dbReference type="InterPro" id="IPR027417">
    <property type="entry name" value="P-loop_NTPase"/>
</dbReference>
<protein>
    <recommendedName>
        <fullName evidence="6">ATP-dependent helicase</fullName>
    </recommendedName>
</protein>
<dbReference type="PANTHER" id="PTHR10799">
    <property type="entry name" value="SNF2/RAD54 HELICASE FAMILY"/>
    <property type="match status" value="1"/>
</dbReference>
<feature type="domain" description="Helicase C-terminal" evidence="3">
    <location>
        <begin position="824"/>
        <end position="979"/>
    </location>
</feature>
<dbReference type="SUPFAM" id="SSF52540">
    <property type="entry name" value="P-loop containing nucleoside triphosphate hydrolases"/>
    <property type="match status" value="2"/>
</dbReference>
<sequence>MKSSSIWIHGGWIDSRFFLWGEQPQGKGTGQNGFIYPFLVPPFELKLLLFQEDPDSFYGTFIETDRALLDAPLHNRLFQSPAGEATIYQANEGWDAFPFPVEGITLSIKQFIAYFPVFQTWKQKEPLHLGADFSAWLAIVESIYGFIRAGLVVPGQDGLWKLTINDAWFEDCFASLPKAALSLRSSQMANSDRQSDEIEHHATTLLKTLIDEAVRSLLSADNVSAAFTAWKQAVPQEMVPFLHSLETGRSKTVSPPSTLFAEQLGLKKAEPFQTALVLHDPPSPKESWSVSLSVADRNRPETLVGMEQLMAGSHPWRTNPVSRLKSDVLLISNHIPLLAGLSLGAPTKTMSAEEAYQLFTTYDRQLAEMGIQLIVPKWLKERSPLSVRLIGDHQTAQNGADPVLNWQDLANFQYTVSIGGQAVTEETFDQYVQENKPFLYVNGQWLAWDPTLAKQLKAYLEDINSRFTYLDAWKITKTQDVPEALSTVPFQLEWTDELEERLTALYKQQPEPVTMPSALKGTLRPYQKQGLDWLFHLRKVGFGGCLADDMGLGKSIQTIAYMLYVQEQQTEQQTTPFLLICPTSLLYNWADECKRFAPSLKVFIHHGQDRLEEGDARLAEADLVLTSYALALRDARFFKSVHWNGLILDEAQHIKNKNTKQRQAIRQLSATHRIALTGTPIENRLQELWSLMDLLNPSLLGSFAGFHKAYIRPIERDHDETKQQALQTLIRPFLLRRTKNDPATGLQLPNKRETTESVPLSLEQAALYQAVVEDVSERLATVAHLERKAMILRAITRMKQICNHPAQFYKDGDIAGHQSGKWDAFLDIVASIFSKGESVLIFTQYKEMGKLISHELQARYGVPVPFLHGGLSRSQRRMAIEQFQHDPHAAAFVLSLKAGGVGLNLTKATNVIHYDRWWNPAVENQATDRAYRIGQTKPVQVYKLLTAGTVEERIDQLINGKKALAEGVLQTPAFLTELNDDELLSLIQLSHTERSSE</sequence>
<dbReference type="Proteomes" id="UP000216207">
    <property type="component" value="Unassembled WGS sequence"/>
</dbReference>
<dbReference type="Pfam" id="PF00271">
    <property type="entry name" value="Helicase_C"/>
    <property type="match status" value="1"/>
</dbReference>
<organism evidence="4 5">
    <name type="scientific">Shouchella clausii</name>
    <name type="common">Alkalihalobacillus clausii</name>
    <dbReference type="NCBI Taxonomy" id="79880"/>
    <lineage>
        <taxon>Bacteria</taxon>
        <taxon>Bacillati</taxon>
        <taxon>Bacillota</taxon>
        <taxon>Bacilli</taxon>
        <taxon>Bacillales</taxon>
        <taxon>Bacillaceae</taxon>
        <taxon>Shouchella</taxon>
    </lineage>
</organism>
<dbReference type="Pfam" id="PF00176">
    <property type="entry name" value="SNF2-rel_dom"/>
    <property type="match status" value="1"/>
</dbReference>
<reference evidence="4 5" key="1">
    <citation type="submission" date="2017-07" db="EMBL/GenBank/DDBJ databases">
        <title>Isolation and whole genome analysis of endospore-forming bacteria from heroin.</title>
        <authorList>
            <person name="Kalinowski J."/>
            <person name="Ahrens B."/>
            <person name="Al-Dilaimi A."/>
            <person name="Winkler A."/>
            <person name="Wibberg D."/>
            <person name="Schleenbecker U."/>
            <person name="Ruckert C."/>
            <person name="Wolfel R."/>
            <person name="Grass G."/>
        </authorList>
    </citation>
    <scope>NUCLEOTIDE SEQUENCE [LARGE SCALE GENOMIC DNA]</scope>
    <source>
        <strain evidence="4 5">7539</strain>
    </source>
</reference>
<dbReference type="InterPro" id="IPR001650">
    <property type="entry name" value="Helicase_C-like"/>
</dbReference>
<dbReference type="SMART" id="SM00487">
    <property type="entry name" value="DEXDc"/>
    <property type="match status" value="1"/>
</dbReference>
<dbReference type="Gene3D" id="3.40.50.10810">
    <property type="entry name" value="Tandem AAA-ATPase domain"/>
    <property type="match status" value="1"/>
</dbReference>
<dbReference type="PROSITE" id="PS51194">
    <property type="entry name" value="HELICASE_CTER"/>
    <property type="match status" value="1"/>
</dbReference>
<evidence type="ECO:0000259" key="3">
    <source>
        <dbReference type="PROSITE" id="PS51194"/>
    </source>
</evidence>
<comment type="caution">
    <text evidence="4">The sequence shown here is derived from an EMBL/GenBank/DDBJ whole genome shotgun (WGS) entry which is preliminary data.</text>
</comment>
<evidence type="ECO:0000313" key="5">
    <source>
        <dbReference type="Proteomes" id="UP000216207"/>
    </source>
</evidence>
<evidence type="ECO:0000313" key="4">
    <source>
        <dbReference type="EMBL" id="PAE89516.1"/>
    </source>
</evidence>
<dbReference type="RefSeq" id="WP_095326357.1">
    <property type="nucleotide sequence ID" value="NZ_NPCC01000008.1"/>
</dbReference>
<dbReference type="EMBL" id="NPCC01000008">
    <property type="protein sequence ID" value="PAE89516.1"/>
    <property type="molecule type" value="Genomic_DNA"/>
</dbReference>
<accession>A0A268P193</accession>
<dbReference type="CDD" id="cd18012">
    <property type="entry name" value="DEXQc_arch_SWI2_SNF2"/>
    <property type="match status" value="1"/>
</dbReference>
<dbReference type="CDD" id="cd18793">
    <property type="entry name" value="SF2_C_SNF"/>
    <property type="match status" value="1"/>
</dbReference>
<dbReference type="GO" id="GO:0016787">
    <property type="term" value="F:hydrolase activity"/>
    <property type="evidence" value="ECO:0007669"/>
    <property type="project" value="UniProtKB-KW"/>
</dbReference>
<feature type="domain" description="Helicase ATP-binding" evidence="2">
    <location>
        <begin position="535"/>
        <end position="698"/>
    </location>
</feature>
<dbReference type="Gene3D" id="3.40.50.300">
    <property type="entry name" value="P-loop containing nucleotide triphosphate hydrolases"/>
    <property type="match status" value="1"/>
</dbReference>
<gene>
    <name evidence="4" type="ORF">CHH72_07710</name>
</gene>
<evidence type="ECO:0008006" key="6">
    <source>
        <dbReference type="Google" id="ProtNLM"/>
    </source>
</evidence>
<proteinExistence type="predicted"/>
<dbReference type="AlphaFoldDB" id="A0A268P193"/>
<dbReference type="FunFam" id="3.40.50.300:FF:000533">
    <property type="entry name" value="Helicase, Snf2 family"/>
    <property type="match status" value="1"/>
</dbReference>
<dbReference type="PROSITE" id="PS51192">
    <property type="entry name" value="HELICASE_ATP_BIND_1"/>
    <property type="match status" value="1"/>
</dbReference>
<dbReference type="InterPro" id="IPR022138">
    <property type="entry name" value="DUF3670"/>
</dbReference>
<dbReference type="SMART" id="SM00490">
    <property type="entry name" value="HELICc"/>
    <property type="match status" value="1"/>
</dbReference>
<dbReference type="GO" id="GO:0005524">
    <property type="term" value="F:ATP binding"/>
    <property type="evidence" value="ECO:0007669"/>
    <property type="project" value="InterPro"/>
</dbReference>
<evidence type="ECO:0000259" key="2">
    <source>
        <dbReference type="PROSITE" id="PS51192"/>
    </source>
</evidence>
<dbReference type="InterPro" id="IPR049730">
    <property type="entry name" value="SNF2/RAD54-like_C"/>
</dbReference>
<dbReference type="InterPro" id="IPR038718">
    <property type="entry name" value="SNF2-like_sf"/>
</dbReference>
<evidence type="ECO:0000256" key="1">
    <source>
        <dbReference type="ARBA" id="ARBA00022801"/>
    </source>
</evidence>
<dbReference type="InterPro" id="IPR014001">
    <property type="entry name" value="Helicase_ATP-bd"/>
</dbReference>
<dbReference type="Pfam" id="PF12419">
    <property type="entry name" value="DUF3670"/>
    <property type="match status" value="1"/>
</dbReference>
<dbReference type="InterPro" id="IPR000330">
    <property type="entry name" value="SNF2_N"/>
</dbReference>
<name>A0A268P193_SHOCL</name>